<proteinExistence type="predicted"/>
<dbReference type="eggNOG" id="arCOG04661">
    <property type="taxonomic scope" value="Archaea"/>
</dbReference>
<dbReference type="InterPro" id="IPR058322">
    <property type="entry name" value="DUF8009"/>
</dbReference>
<evidence type="ECO:0000313" key="3">
    <source>
        <dbReference type="EMBL" id="CAI48813.1"/>
    </source>
</evidence>
<dbReference type="Proteomes" id="UP000002698">
    <property type="component" value="Chromosome"/>
</dbReference>
<gene>
    <name evidence="3" type="ordered locus">NP_1444A</name>
</gene>
<evidence type="ECO:0000256" key="1">
    <source>
        <dbReference type="SAM" id="MobiDB-lite"/>
    </source>
</evidence>
<dbReference type="HOGENOM" id="CLU_138335_0_0_2"/>
<feature type="region of interest" description="Disordered" evidence="1">
    <location>
        <begin position="1"/>
        <end position="28"/>
    </location>
</feature>
<reference evidence="3 4" key="1">
    <citation type="journal article" date="2005" name="Genome Res.">
        <title>Living with two extremes: conclusions from the genome sequence of Natronomonas pharaonis.</title>
        <authorList>
            <person name="Falb M."/>
            <person name="Pfeiffer F."/>
            <person name="Palm P."/>
            <person name="Rodewald K."/>
            <person name="Hickmann V."/>
            <person name="Tittor J."/>
            <person name="Oesterhelt D."/>
        </authorList>
    </citation>
    <scope>NUCLEOTIDE SEQUENCE [LARGE SCALE GENOMIC DNA]</scope>
    <source>
        <strain evidence="4">ATCC 35678 / DSM 2160 / CIP 103997 / JCM 8858 / NBRC 14720 / NCIMB 2260 / Gabara</strain>
    </source>
</reference>
<evidence type="ECO:0000313" key="4">
    <source>
        <dbReference type="Proteomes" id="UP000002698"/>
    </source>
</evidence>
<dbReference type="KEGG" id="nph:NP_1444A"/>
<sequence>MRQSDYVLPMTPNEGDATDGEPGKEDNTSIDDIETLVVDPDDVVQALAYNGQEEVGIDQKVSFELTPPFEAEAEPELVHIEDDTTKVDLEGAVRIRPFRFVEEGRQVVEQRPTRELALEELDAADPKEATIDEWIDEALETWKEHVREHRADVVDVYASHGMAIIDVEYTDSQES</sequence>
<name>A0A1U7EUZ4_NATPD</name>
<organism evidence="3 4">
    <name type="scientific">Natronomonas pharaonis (strain ATCC 35678 / DSM 2160 / CIP 103997 / JCM 8858 / NBRC 14720 / NCIMB 2260 / Gabara)</name>
    <name type="common">Halobacterium pharaonis</name>
    <dbReference type="NCBI Taxonomy" id="348780"/>
    <lineage>
        <taxon>Archaea</taxon>
        <taxon>Methanobacteriati</taxon>
        <taxon>Methanobacteriota</taxon>
        <taxon>Stenosarchaea group</taxon>
        <taxon>Halobacteria</taxon>
        <taxon>Halobacteriales</taxon>
        <taxon>Natronomonadaceae</taxon>
        <taxon>Natronomonas</taxon>
    </lineage>
</organism>
<accession>A0A1U7EUZ4</accession>
<evidence type="ECO:0000259" key="2">
    <source>
        <dbReference type="Pfam" id="PF26033"/>
    </source>
</evidence>
<dbReference type="Pfam" id="PF26033">
    <property type="entry name" value="DUF8009"/>
    <property type="match status" value="1"/>
</dbReference>
<keyword evidence="4" id="KW-1185">Reference proteome</keyword>
<dbReference type="EnsemblBacteria" id="CAI48813">
    <property type="protein sequence ID" value="CAI48813"/>
    <property type="gene ID" value="NP_1444A"/>
</dbReference>
<dbReference type="EMBL" id="CR936257">
    <property type="protein sequence ID" value="CAI48813.1"/>
    <property type="molecule type" value="Genomic_DNA"/>
</dbReference>
<dbReference type="AlphaFoldDB" id="A0A1U7EUZ4"/>
<feature type="domain" description="DUF8009" evidence="2">
    <location>
        <begin position="26"/>
        <end position="170"/>
    </location>
</feature>
<protein>
    <recommendedName>
        <fullName evidence="2">DUF8009 domain-containing protein</fullName>
    </recommendedName>
</protein>